<name>A0A4Y2RZD1_ARAVE</name>
<reference evidence="1 2" key="1">
    <citation type="journal article" date="2019" name="Sci. Rep.">
        <title>Orb-weaving spider Araneus ventricosus genome elucidates the spidroin gene catalogue.</title>
        <authorList>
            <person name="Kono N."/>
            <person name="Nakamura H."/>
            <person name="Ohtoshi R."/>
            <person name="Moran D.A.P."/>
            <person name="Shinohara A."/>
            <person name="Yoshida Y."/>
            <person name="Fujiwara M."/>
            <person name="Mori M."/>
            <person name="Tomita M."/>
            <person name="Arakawa K."/>
        </authorList>
    </citation>
    <scope>NUCLEOTIDE SEQUENCE [LARGE SCALE GENOMIC DNA]</scope>
</reference>
<evidence type="ECO:0000313" key="2">
    <source>
        <dbReference type="Proteomes" id="UP000499080"/>
    </source>
</evidence>
<proteinExistence type="predicted"/>
<dbReference type="AlphaFoldDB" id="A0A4Y2RZD1"/>
<dbReference type="Proteomes" id="UP000499080">
    <property type="component" value="Unassembled WGS sequence"/>
</dbReference>
<dbReference type="EMBL" id="BGPR01148430">
    <property type="protein sequence ID" value="GBN80716.1"/>
    <property type="molecule type" value="Genomic_DNA"/>
</dbReference>
<accession>A0A4Y2RZD1</accession>
<comment type="caution">
    <text evidence="1">The sequence shown here is derived from an EMBL/GenBank/DDBJ whole genome shotgun (WGS) entry which is preliminary data.</text>
</comment>
<organism evidence="1 2">
    <name type="scientific">Araneus ventricosus</name>
    <name type="common">Orbweaver spider</name>
    <name type="synonym">Epeira ventricosa</name>
    <dbReference type="NCBI Taxonomy" id="182803"/>
    <lineage>
        <taxon>Eukaryota</taxon>
        <taxon>Metazoa</taxon>
        <taxon>Ecdysozoa</taxon>
        <taxon>Arthropoda</taxon>
        <taxon>Chelicerata</taxon>
        <taxon>Arachnida</taxon>
        <taxon>Araneae</taxon>
        <taxon>Araneomorphae</taxon>
        <taxon>Entelegynae</taxon>
        <taxon>Araneoidea</taxon>
        <taxon>Araneidae</taxon>
        <taxon>Araneus</taxon>
    </lineage>
</organism>
<protein>
    <submittedName>
        <fullName evidence="1">Uncharacterized protein</fullName>
    </submittedName>
</protein>
<sequence>MNLSVLNLNNISGRFNPSSRIQTQCGRGGLVVRSRLRGRRFPGSKSDSTEAPPSMGPAARYIIRSGQALSRWCGAEIWRGAACSGVVLII</sequence>
<evidence type="ECO:0000313" key="1">
    <source>
        <dbReference type="EMBL" id="GBN80716.1"/>
    </source>
</evidence>
<keyword evidence="2" id="KW-1185">Reference proteome</keyword>
<gene>
    <name evidence="1" type="ORF">AVEN_85511_1</name>
</gene>